<sequence>MVVVNKGLLETIKAGLGGYRTAERKVGEMLLSAPDEALRLNVRTLSAKADVSEPTIIRFVRKLGCDGFPQFRIQLAQELAMDRVFAEIGQAEPSVSGHLLIDRVAQSATRAIARAVEALDDATIGAVAGLLVDCSRLYCYGVGGSSAIVAREAENRFFRAGIASHMSEDPYRQVMDASLAGPADVFLIFSATGRPASLLDAAEIARSRGAKVVSVTHAHSPLAERSDYVLRVNGPAPETPRYYFPSPVRYEQLLIVDCIAARVTVDLGDAAIQKLRSIRAALAALHGPMPEQPAGD</sequence>
<dbReference type="GO" id="GO:0003700">
    <property type="term" value="F:DNA-binding transcription factor activity"/>
    <property type="evidence" value="ECO:0007669"/>
    <property type="project" value="InterPro"/>
</dbReference>
<dbReference type="Proteomes" id="UP000782610">
    <property type="component" value="Unassembled WGS sequence"/>
</dbReference>
<organism evidence="6 7">
    <name type="scientific">Devosia nanyangense</name>
    <dbReference type="NCBI Taxonomy" id="1228055"/>
    <lineage>
        <taxon>Bacteria</taxon>
        <taxon>Pseudomonadati</taxon>
        <taxon>Pseudomonadota</taxon>
        <taxon>Alphaproteobacteria</taxon>
        <taxon>Hyphomicrobiales</taxon>
        <taxon>Devosiaceae</taxon>
        <taxon>Devosia</taxon>
    </lineage>
</organism>
<evidence type="ECO:0000256" key="3">
    <source>
        <dbReference type="ARBA" id="ARBA00023163"/>
    </source>
</evidence>
<dbReference type="AlphaFoldDB" id="A0A933L1T8"/>
<evidence type="ECO:0000313" key="7">
    <source>
        <dbReference type="Proteomes" id="UP000782610"/>
    </source>
</evidence>
<keyword evidence="3" id="KW-0804">Transcription</keyword>
<keyword evidence="2" id="KW-0238">DNA-binding</keyword>
<evidence type="ECO:0000256" key="2">
    <source>
        <dbReference type="ARBA" id="ARBA00023125"/>
    </source>
</evidence>
<dbReference type="GO" id="GO:0097367">
    <property type="term" value="F:carbohydrate derivative binding"/>
    <property type="evidence" value="ECO:0007669"/>
    <property type="project" value="InterPro"/>
</dbReference>
<accession>A0A933L1T8</accession>
<keyword evidence="1" id="KW-0805">Transcription regulation</keyword>
<dbReference type="InterPro" id="IPR036388">
    <property type="entry name" value="WH-like_DNA-bd_sf"/>
</dbReference>
<gene>
    <name evidence="6" type="ORF">HY834_07070</name>
</gene>
<dbReference type="InterPro" id="IPR047640">
    <property type="entry name" value="RpiR-like"/>
</dbReference>
<dbReference type="PANTHER" id="PTHR30514">
    <property type="entry name" value="GLUCOKINASE"/>
    <property type="match status" value="1"/>
</dbReference>
<dbReference type="GO" id="GO:1901135">
    <property type="term" value="P:carbohydrate derivative metabolic process"/>
    <property type="evidence" value="ECO:0007669"/>
    <property type="project" value="InterPro"/>
</dbReference>
<dbReference type="Pfam" id="PF01418">
    <property type="entry name" value="HTH_6"/>
    <property type="match status" value="1"/>
</dbReference>
<dbReference type="InterPro" id="IPR035472">
    <property type="entry name" value="RpiR-like_SIS"/>
</dbReference>
<dbReference type="Gene3D" id="3.40.50.10490">
    <property type="entry name" value="Glucose-6-phosphate isomerase like protein, domain 1"/>
    <property type="match status" value="1"/>
</dbReference>
<dbReference type="Pfam" id="PF01380">
    <property type="entry name" value="SIS"/>
    <property type="match status" value="1"/>
</dbReference>
<dbReference type="InterPro" id="IPR000281">
    <property type="entry name" value="HTH_RpiR"/>
</dbReference>
<dbReference type="InterPro" id="IPR001347">
    <property type="entry name" value="SIS_dom"/>
</dbReference>
<dbReference type="GO" id="GO:0003677">
    <property type="term" value="F:DNA binding"/>
    <property type="evidence" value="ECO:0007669"/>
    <property type="project" value="UniProtKB-KW"/>
</dbReference>
<dbReference type="SUPFAM" id="SSF46689">
    <property type="entry name" value="Homeodomain-like"/>
    <property type="match status" value="1"/>
</dbReference>
<dbReference type="PROSITE" id="PS51464">
    <property type="entry name" value="SIS"/>
    <property type="match status" value="1"/>
</dbReference>
<dbReference type="SUPFAM" id="SSF53697">
    <property type="entry name" value="SIS domain"/>
    <property type="match status" value="1"/>
</dbReference>
<name>A0A933L1T8_9HYPH</name>
<dbReference type="Gene3D" id="1.10.10.10">
    <property type="entry name" value="Winged helix-like DNA-binding domain superfamily/Winged helix DNA-binding domain"/>
    <property type="match status" value="1"/>
</dbReference>
<dbReference type="EMBL" id="JACRAF010000020">
    <property type="protein sequence ID" value="MBI4921495.1"/>
    <property type="molecule type" value="Genomic_DNA"/>
</dbReference>
<evidence type="ECO:0000259" key="5">
    <source>
        <dbReference type="PROSITE" id="PS51464"/>
    </source>
</evidence>
<evidence type="ECO:0000313" key="6">
    <source>
        <dbReference type="EMBL" id="MBI4921495.1"/>
    </source>
</evidence>
<dbReference type="PROSITE" id="PS51071">
    <property type="entry name" value="HTH_RPIR"/>
    <property type="match status" value="1"/>
</dbReference>
<dbReference type="InterPro" id="IPR009057">
    <property type="entry name" value="Homeodomain-like_sf"/>
</dbReference>
<dbReference type="CDD" id="cd05013">
    <property type="entry name" value="SIS_RpiR"/>
    <property type="match status" value="1"/>
</dbReference>
<evidence type="ECO:0000259" key="4">
    <source>
        <dbReference type="PROSITE" id="PS51071"/>
    </source>
</evidence>
<protein>
    <submittedName>
        <fullName evidence="6">MurR/RpiR family transcriptional regulator</fullName>
    </submittedName>
</protein>
<feature type="domain" description="SIS" evidence="5">
    <location>
        <begin position="127"/>
        <end position="269"/>
    </location>
</feature>
<feature type="domain" description="HTH rpiR-type" evidence="4">
    <location>
        <begin position="6"/>
        <end position="82"/>
    </location>
</feature>
<dbReference type="PANTHER" id="PTHR30514:SF1">
    <property type="entry name" value="HTH-TYPE TRANSCRIPTIONAL REGULATOR HEXR-RELATED"/>
    <property type="match status" value="1"/>
</dbReference>
<dbReference type="InterPro" id="IPR046348">
    <property type="entry name" value="SIS_dom_sf"/>
</dbReference>
<reference evidence="6" key="1">
    <citation type="submission" date="2020-07" db="EMBL/GenBank/DDBJ databases">
        <title>Huge and variable diversity of episymbiotic CPR bacteria and DPANN archaea in groundwater ecosystems.</title>
        <authorList>
            <person name="He C.Y."/>
            <person name="Keren R."/>
            <person name="Whittaker M."/>
            <person name="Farag I.F."/>
            <person name="Doudna J."/>
            <person name="Cate J.H.D."/>
            <person name="Banfield J.F."/>
        </authorList>
    </citation>
    <scope>NUCLEOTIDE SEQUENCE</scope>
    <source>
        <strain evidence="6">NC_groundwater_1586_Pr3_B-0.1um_66_15</strain>
    </source>
</reference>
<comment type="caution">
    <text evidence="6">The sequence shown here is derived from an EMBL/GenBank/DDBJ whole genome shotgun (WGS) entry which is preliminary data.</text>
</comment>
<evidence type="ECO:0000256" key="1">
    <source>
        <dbReference type="ARBA" id="ARBA00023015"/>
    </source>
</evidence>
<proteinExistence type="predicted"/>